<dbReference type="InterPro" id="IPR044749">
    <property type="entry name" value="FANCM_DEXDc"/>
</dbReference>
<feature type="compositionally biased region" description="Polar residues" evidence="8">
    <location>
        <begin position="694"/>
        <end position="713"/>
    </location>
</feature>
<dbReference type="SMART" id="SM00487">
    <property type="entry name" value="DEXDc"/>
    <property type="match status" value="1"/>
</dbReference>
<evidence type="ECO:0000256" key="6">
    <source>
        <dbReference type="ARBA" id="ARBA00022840"/>
    </source>
</evidence>
<dbReference type="GO" id="GO:0005634">
    <property type="term" value="C:nucleus"/>
    <property type="evidence" value="ECO:0007669"/>
    <property type="project" value="UniProtKB-SubCell"/>
</dbReference>
<dbReference type="InterPro" id="IPR039686">
    <property type="entry name" value="FANCM/Mph1-like_ID"/>
</dbReference>
<comment type="subcellular location">
    <subcellularLocation>
        <location evidence="1">Nucleus</location>
    </subcellularLocation>
</comment>
<dbReference type="GO" id="GO:0016787">
    <property type="term" value="F:hydrolase activity"/>
    <property type="evidence" value="ECO:0007669"/>
    <property type="project" value="UniProtKB-KW"/>
</dbReference>
<dbReference type="Gene3D" id="3.40.50.300">
    <property type="entry name" value="P-loop containing nucleotide triphosphate hydrolases"/>
    <property type="match status" value="2"/>
</dbReference>
<keyword evidence="3" id="KW-0547">Nucleotide-binding</keyword>
<organism evidence="10 11">
    <name type="scientific">Hevea brasiliensis</name>
    <name type="common">Para rubber tree</name>
    <name type="synonym">Siphonia brasiliensis</name>
    <dbReference type="NCBI Taxonomy" id="3981"/>
    <lineage>
        <taxon>Eukaryota</taxon>
        <taxon>Viridiplantae</taxon>
        <taxon>Streptophyta</taxon>
        <taxon>Embryophyta</taxon>
        <taxon>Tracheophyta</taxon>
        <taxon>Spermatophyta</taxon>
        <taxon>Magnoliopsida</taxon>
        <taxon>eudicotyledons</taxon>
        <taxon>Gunneridae</taxon>
        <taxon>Pentapetalae</taxon>
        <taxon>rosids</taxon>
        <taxon>fabids</taxon>
        <taxon>Malpighiales</taxon>
        <taxon>Euphorbiaceae</taxon>
        <taxon>Crotonoideae</taxon>
        <taxon>Micrandreae</taxon>
        <taxon>Hevea</taxon>
    </lineage>
</organism>
<dbReference type="InterPro" id="IPR027417">
    <property type="entry name" value="P-loop_NTPase"/>
</dbReference>
<feature type="compositionally biased region" description="Basic and acidic residues" evidence="8">
    <location>
        <begin position="1021"/>
        <end position="1038"/>
    </location>
</feature>
<name>A0A6A6N016_HEVBR</name>
<dbReference type="PROSITE" id="PS51192">
    <property type="entry name" value="HELICASE_ATP_BIND_1"/>
    <property type="match status" value="1"/>
</dbReference>
<evidence type="ECO:0000256" key="5">
    <source>
        <dbReference type="ARBA" id="ARBA00022806"/>
    </source>
</evidence>
<keyword evidence="6" id="KW-0067">ATP-binding</keyword>
<evidence type="ECO:0000256" key="7">
    <source>
        <dbReference type="ARBA" id="ARBA00023242"/>
    </source>
</evidence>
<keyword evidence="5" id="KW-0347">Helicase</keyword>
<dbReference type="CDD" id="cd18033">
    <property type="entry name" value="DEXDc_FANCM"/>
    <property type="match status" value="1"/>
</dbReference>
<protein>
    <recommendedName>
        <fullName evidence="9">Helicase ATP-binding domain-containing protein</fullName>
    </recommendedName>
</protein>
<feature type="compositionally biased region" description="Basic and acidic residues" evidence="8">
    <location>
        <begin position="1184"/>
        <end position="1196"/>
    </location>
</feature>
<dbReference type="InterPro" id="IPR011545">
    <property type="entry name" value="DEAD/DEAH_box_helicase_dom"/>
</dbReference>
<dbReference type="GO" id="GO:0009378">
    <property type="term" value="F:four-way junction helicase activity"/>
    <property type="evidence" value="ECO:0007669"/>
    <property type="project" value="TreeGrafter"/>
</dbReference>
<dbReference type="InterPro" id="IPR014001">
    <property type="entry name" value="Helicase_ATP-bd"/>
</dbReference>
<feature type="compositionally biased region" description="Basic and acidic residues" evidence="8">
    <location>
        <begin position="1005"/>
        <end position="1014"/>
    </location>
</feature>
<dbReference type="GO" id="GO:0000400">
    <property type="term" value="F:four-way junction DNA binding"/>
    <property type="evidence" value="ECO:0007669"/>
    <property type="project" value="TreeGrafter"/>
</dbReference>
<dbReference type="Gene3D" id="1.20.1320.20">
    <property type="entry name" value="hef helicase domain"/>
    <property type="match status" value="1"/>
</dbReference>
<feature type="region of interest" description="Disordered" evidence="8">
    <location>
        <begin position="994"/>
        <end position="1041"/>
    </location>
</feature>
<reference evidence="10 11" key="1">
    <citation type="journal article" date="2020" name="Mol. Plant">
        <title>The Chromosome-Based Rubber Tree Genome Provides New Insights into Spurge Genome Evolution and Rubber Biosynthesis.</title>
        <authorList>
            <person name="Liu J."/>
            <person name="Shi C."/>
            <person name="Shi C.C."/>
            <person name="Li W."/>
            <person name="Zhang Q.J."/>
            <person name="Zhang Y."/>
            <person name="Li K."/>
            <person name="Lu H.F."/>
            <person name="Shi C."/>
            <person name="Zhu S.T."/>
            <person name="Xiao Z.Y."/>
            <person name="Nan H."/>
            <person name="Yue Y."/>
            <person name="Zhu X.G."/>
            <person name="Wu Y."/>
            <person name="Hong X.N."/>
            <person name="Fan G.Y."/>
            <person name="Tong Y."/>
            <person name="Zhang D."/>
            <person name="Mao C.L."/>
            <person name="Liu Y.L."/>
            <person name="Hao S.J."/>
            <person name="Liu W.Q."/>
            <person name="Lv M.Q."/>
            <person name="Zhang H.B."/>
            <person name="Liu Y."/>
            <person name="Hu-Tang G.R."/>
            <person name="Wang J.P."/>
            <person name="Wang J.H."/>
            <person name="Sun Y.H."/>
            <person name="Ni S.B."/>
            <person name="Chen W.B."/>
            <person name="Zhang X.C."/>
            <person name="Jiao Y.N."/>
            <person name="Eichler E.E."/>
            <person name="Li G.H."/>
            <person name="Liu X."/>
            <person name="Gao L.Z."/>
        </authorList>
    </citation>
    <scope>NUCLEOTIDE SEQUENCE [LARGE SCALE GENOMIC DNA]</scope>
    <source>
        <strain evidence="11">cv. GT1</strain>
        <tissue evidence="10">Leaf</tissue>
    </source>
</reference>
<dbReference type="GO" id="GO:0036297">
    <property type="term" value="P:interstrand cross-link repair"/>
    <property type="evidence" value="ECO:0007669"/>
    <property type="project" value="TreeGrafter"/>
</dbReference>
<keyword evidence="4" id="KW-0378">Hydrolase</keyword>
<feature type="region of interest" description="Disordered" evidence="8">
    <location>
        <begin position="1141"/>
        <end position="1197"/>
    </location>
</feature>
<feature type="region of interest" description="Disordered" evidence="8">
    <location>
        <begin position="1261"/>
        <end position="1286"/>
    </location>
</feature>
<evidence type="ECO:0000313" key="11">
    <source>
        <dbReference type="Proteomes" id="UP000467840"/>
    </source>
</evidence>
<dbReference type="GO" id="GO:0005524">
    <property type="term" value="F:ATP binding"/>
    <property type="evidence" value="ECO:0007669"/>
    <property type="project" value="UniProtKB-KW"/>
</dbReference>
<feature type="compositionally biased region" description="Polar residues" evidence="8">
    <location>
        <begin position="1141"/>
        <end position="1152"/>
    </location>
</feature>
<evidence type="ECO:0000256" key="4">
    <source>
        <dbReference type="ARBA" id="ARBA00022801"/>
    </source>
</evidence>
<dbReference type="GO" id="GO:0045003">
    <property type="term" value="P:double-strand break repair via synthesis-dependent strand annealing"/>
    <property type="evidence" value="ECO:0007669"/>
    <property type="project" value="TreeGrafter"/>
</dbReference>
<feature type="compositionally biased region" description="Polar residues" evidence="8">
    <location>
        <begin position="1169"/>
        <end position="1183"/>
    </location>
</feature>
<keyword evidence="11" id="KW-1185">Reference proteome</keyword>
<evidence type="ECO:0000313" key="10">
    <source>
        <dbReference type="EMBL" id="KAF2317439.1"/>
    </source>
</evidence>
<feature type="compositionally biased region" description="Acidic residues" evidence="8">
    <location>
        <begin position="1077"/>
        <end position="1092"/>
    </location>
</feature>
<feature type="region of interest" description="Disordered" evidence="8">
    <location>
        <begin position="685"/>
        <end position="728"/>
    </location>
</feature>
<dbReference type="GO" id="GO:0043138">
    <property type="term" value="F:3'-5' DNA helicase activity"/>
    <property type="evidence" value="ECO:0007669"/>
    <property type="project" value="InterPro"/>
</dbReference>
<evidence type="ECO:0000256" key="2">
    <source>
        <dbReference type="ARBA" id="ARBA00009889"/>
    </source>
</evidence>
<dbReference type="PANTHER" id="PTHR14025">
    <property type="entry name" value="FANCONI ANEMIA GROUP M FANCM FAMILY MEMBER"/>
    <property type="match status" value="1"/>
</dbReference>
<evidence type="ECO:0000256" key="3">
    <source>
        <dbReference type="ARBA" id="ARBA00022741"/>
    </source>
</evidence>
<comment type="similarity">
    <text evidence="2">Belongs to the DEAD box helicase family. DEAH subfamily. FANCM sub-subfamily.</text>
</comment>
<feature type="domain" description="Helicase ATP-binding" evidence="9">
    <location>
        <begin position="99"/>
        <end position="267"/>
    </location>
</feature>
<dbReference type="PANTHER" id="PTHR14025:SF20">
    <property type="entry name" value="FANCONI ANEMIA GROUP M PROTEIN"/>
    <property type="match status" value="1"/>
</dbReference>
<sequence>MTSASPLQIADDDDGFDWEAAVKEIDVACQSANPLTSLPNYPSSSHFVPLQNNLVDDPDQQVAVDGEDERVSCVGIDVEAAKTWIYPVNVPLREYQLAITKTALFSNTLVALPTGLGKTLIAAVVMYNYFRWFPDGKIVFAAPSRPLVMQQIEACHNIVGIPQEWTIDMTGQLSPTKRACFWKTKRVFFVTPQVLEKDIQAGTCLVKYLVCLVIDEAHRALGNYSYCVAVRELMTVPLQLRILALTATPGSKQQAIQNIISNLHISTLEYRDENDPDVSPYVHNRKIELLEVALGKDAVDINKQLLEVIRPYAARLSAVGLLQNRDYKTFSPPDLLNSRDKFRRAPPPELPQGKYGEIEAYFGGLITLYHIRKLLSSHGIRPAYEMLEEKLKQGPFARLMTKNEDIRKVKLSMQQSLSHGAPSPKLSKMLEVLVDHFKTNDPQNSRVIIFSNFRGSVRDIMDALSNIGDLVKATEFIGQSTGKALKGQSQKVQQAVLECFFAKLYLDKVLLVLACEGSELKGYMRKQANSRAIRKHMHNGGINSFDFHSSPRMIPHVFKPEVQFVKLSIEQYIPRGKKVKDDSAIQTPMFRAKLNADEVALIAKYFEPTSEKSWRPSLIAFPHFQAFPSRVHKVMHSYRTDMLIDTMQYLQNLSFSGESNTFFTEGEIASGKCLGVDTVEKEDNDKDPLIWDESPSTKSQKTVTDSEVSSLKSLRTKEQNVLDPQGQRPAGHSYLFGSEFVSVDAHGKVIILSVPVLPLKEASQTNCTSPSATVLLNCLKPNSCHLKNPGKNYEEQTVQGKSSQDIITSWVQCETSVALAMSKSNLQQETTLDQVEKFPETSVLKKIISNEGDCVGEALNCLEIKVPSLHADEYDNSNELSPRLTNMIQSGFVPESPIDIGLLNGKGRNEFLATDVSPMKLCAELLSKSQSPRKNDIAISSSSCQRDVSISSINNEFHTPILKENNVVRTDGCTSISPAAEETNTPLANLTKNSLSKDWLPSSGDKSENVEQARKFKRLRKIGDVDRNRNPEGNKDKSLAPIANLGRSFSDISPNQIKYCKGKRKLTGNARTFIEEEAEVSSEAEMSDDEKDDSGNSSYDDSFIDDRTNPTAASIQAETSRVDMMAVYRRSLLTQSPIERESNSYITSTPDCGNSVSRRNESKSSSVKTLCSFQTPQPDSANDSARRDTDSFRTTERMSAAMPSITDAGRKETFQQGPAENLDANAEVFHDDQFFEDLDLDAVEAQATLLLKHRSKLSVQKQDVAPKSDAQNFDLQSSPSFDLGIW</sequence>
<evidence type="ECO:0000256" key="8">
    <source>
        <dbReference type="SAM" id="MobiDB-lite"/>
    </source>
</evidence>
<gene>
    <name evidence="10" type="ORF">GH714_022286</name>
</gene>
<dbReference type="Pfam" id="PF00270">
    <property type="entry name" value="DEAD"/>
    <property type="match status" value="1"/>
</dbReference>
<evidence type="ECO:0000256" key="1">
    <source>
        <dbReference type="ARBA" id="ARBA00004123"/>
    </source>
</evidence>
<feature type="compositionally biased region" description="Polar residues" evidence="8">
    <location>
        <begin position="1269"/>
        <end position="1280"/>
    </location>
</feature>
<dbReference type="Proteomes" id="UP000467840">
    <property type="component" value="Chromosome 6"/>
</dbReference>
<dbReference type="SUPFAM" id="SSF52540">
    <property type="entry name" value="P-loop containing nucleoside triphosphate hydrolases"/>
    <property type="match status" value="2"/>
</dbReference>
<evidence type="ECO:0000259" key="9">
    <source>
        <dbReference type="PROSITE" id="PS51192"/>
    </source>
</evidence>
<dbReference type="EMBL" id="JAAGAX010000004">
    <property type="protein sequence ID" value="KAF2317439.1"/>
    <property type="molecule type" value="Genomic_DNA"/>
</dbReference>
<accession>A0A6A6N016</accession>
<proteinExistence type="inferred from homology"/>
<dbReference type="FunFam" id="3.40.50.300:FF:000861">
    <property type="entry name" value="Fanconi anemia, complementation group M"/>
    <property type="match status" value="1"/>
</dbReference>
<keyword evidence="7" id="KW-0539">Nucleus</keyword>
<feature type="region of interest" description="Disordered" evidence="8">
    <location>
        <begin position="1077"/>
        <end position="1112"/>
    </location>
</feature>
<comment type="caution">
    <text evidence="10">The sequence shown here is derived from an EMBL/GenBank/DDBJ whole genome shotgun (WGS) entry which is preliminary data.</text>
</comment>
<dbReference type="CDD" id="cd12091">
    <property type="entry name" value="FANCM_ID"/>
    <property type="match status" value="1"/>
</dbReference>